<keyword evidence="3" id="KW-0227">DNA damage</keyword>
<dbReference type="SUPFAM" id="SSF47616">
    <property type="entry name" value="GST C-terminal domain-like"/>
    <property type="match status" value="1"/>
</dbReference>
<dbReference type="InterPro" id="IPR001129">
    <property type="entry name" value="Membr-assoc_MAPEG"/>
</dbReference>
<dbReference type="CDD" id="cd03046">
    <property type="entry name" value="GST_N_GTT1_like"/>
    <property type="match status" value="1"/>
</dbReference>
<keyword evidence="5 8" id="KW-1133">Transmembrane helix</keyword>
<evidence type="ECO:0000256" key="1">
    <source>
        <dbReference type="ARBA" id="ARBA00004370"/>
    </source>
</evidence>
<dbReference type="SFLD" id="SFLDG01150">
    <property type="entry name" value="Main.1:_Beta-like"/>
    <property type="match status" value="1"/>
</dbReference>
<dbReference type="Pfam" id="PF00043">
    <property type="entry name" value="GST_C"/>
    <property type="match status" value="1"/>
</dbReference>
<keyword evidence="7" id="KW-0234">DNA repair</keyword>
<dbReference type="InterPro" id="IPR040079">
    <property type="entry name" value="Glutathione_S-Trfase"/>
</dbReference>
<evidence type="ECO:0000256" key="3">
    <source>
        <dbReference type="ARBA" id="ARBA00022763"/>
    </source>
</evidence>
<evidence type="ECO:0000256" key="4">
    <source>
        <dbReference type="ARBA" id="ARBA00022801"/>
    </source>
</evidence>
<evidence type="ECO:0000313" key="11">
    <source>
        <dbReference type="EMBL" id="QIW97491.1"/>
    </source>
</evidence>
<dbReference type="FunFam" id="3.40.470.10:FF:000010">
    <property type="entry name" value="G/U mismatch-specific DNA glycosylase"/>
    <property type="match status" value="1"/>
</dbReference>
<dbReference type="CDD" id="cd10028">
    <property type="entry name" value="UDG-F2_TDG_MUG"/>
    <property type="match status" value="1"/>
</dbReference>
<accession>A0A6H0XRV0</accession>
<organism evidence="11 12">
    <name type="scientific">Peltaster fructicola</name>
    <dbReference type="NCBI Taxonomy" id="286661"/>
    <lineage>
        <taxon>Eukaryota</taxon>
        <taxon>Fungi</taxon>
        <taxon>Dikarya</taxon>
        <taxon>Ascomycota</taxon>
        <taxon>Pezizomycotina</taxon>
        <taxon>Dothideomycetes</taxon>
        <taxon>Dothideomycetes incertae sedis</taxon>
        <taxon>Peltaster</taxon>
    </lineage>
</organism>
<dbReference type="InterPro" id="IPR010987">
    <property type="entry name" value="Glutathione-S-Trfase_C-like"/>
</dbReference>
<evidence type="ECO:0000313" key="12">
    <source>
        <dbReference type="Proteomes" id="UP000503462"/>
    </source>
</evidence>
<dbReference type="InterPro" id="IPR004045">
    <property type="entry name" value="Glutathione_S-Trfase_N"/>
</dbReference>
<dbReference type="Gene3D" id="1.20.1050.10">
    <property type="match status" value="1"/>
</dbReference>
<evidence type="ECO:0000256" key="5">
    <source>
        <dbReference type="ARBA" id="ARBA00022989"/>
    </source>
</evidence>
<dbReference type="InterPro" id="IPR036249">
    <property type="entry name" value="Thioredoxin-like_sf"/>
</dbReference>
<dbReference type="Proteomes" id="UP000503462">
    <property type="component" value="Chromosome 2"/>
</dbReference>
<dbReference type="SFLD" id="SFLDG00358">
    <property type="entry name" value="Main_(cytGST)"/>
    <property type="match status" value="1"/>
</dbReference>
<keyword evidence="2 8" id="KW-0812">Transmembrane</keyword>
<keyword evidence="4" id="KW-0378">Hydrolase</keyword>
<dbReference type="EMBL" id="CP051140">
    <property type="protein sequence ID" value="QIW97491.1"/>
    <property type="molecule type" value="Genomic_DNA"/>
</dbReference>
<dbReference type="Pfam" id="PF03167">
    <property type="entry name" value="UDG"/>
    <property type="match status" value="1"/>
</dbReference>
<evidence type="ECO:0000259" key="9">
    <source>
        <dbReference type="PROSITE" id="PS50404"/>
    </source>
</evidence>
<dbReference type="InterPro" id="IPR023352">
    <property type="entry name" value="MAPEG-like_dom_sf"/>
</dbReference>
<dbReference type="GO" id="GO:0004844">
    <property type="term" value="F:uracil DNA N-glycosylase activity"/>
    <property type="evidence" value="ECO:0007669"/>
    <property type="project" value="TreeGrafter"/>
</dbReference>
<evidence type="ECO:0000256" key="7">
    <source>
        <dbReference type="ARBA" id="ARBA00023204"/>
    </source>
</evidence>
<dbReference type="AlphaFoldDB" id="A0A6H0XRV0"/>
<dbReference type="GO" id="GO:0006285">
    <property type="term" value="P:base-excision repair, AP site formation"/>
    <property type="evidence" value="ECO:0007669"/>
    <property type="project" value="InterPro"/>
</dbReference>
<dbReference type="PROSITE" id="PS50405">
    <property type="entry name" value="GST_CTER"/>
    <property type="match status" value="1"/>
</dbReference>
<keyword evidence="6 8" id="KW-0472">Membrane</keyword>
<proteinExistence type="predicted"/>
<keyword evidence="12" id="KW-1185">Reference proteome</keyword>
<dbReference type="Gene3D" id="3.40.470.10">
    <property type="entry name" value="Uracil-DNA glycosylase-like domain"/>
    <property type="match status" value="1"/>
</dbReference>
<evidence type="ECO:0000256" key="6">
    <source>
        <dbReference type="ARBA" id="ARBA00023136"/>
    </source>
</evidence>
<dbReference type="InterPro" id="IPR036895">
    <property type="entry name" value="Uracil-DNA_glycosylase-like_sf"/>
</dbReference>
<dbReference type="Pfam" id="PF13409">
    <property type="entry name" value="GST_N_2"/>
    <property type="match status" value="1"/>
</dbReference>
<gene>
    <name evidence="11" type="ORF">AMS68_003009</name>
</gene>
<protein>
    <recommendedName>
        <fullName evidence="13">GST N-terminal domain-containing protein</fullName>
    </recommendedName>
</protein>
<dbReference type="SUPFAM" id="SSF161084">
    <property type="entry name" value="MAPEG domain-like"/>
    <property type="match status" value="1"/>
</dbReference>
<evidence type="ECO:0008006" key="13">
    <source>
        <dbReference type="Google" id="ProtNLM"/>
    </source>
</evidence>
<dbReference type="SUPFAM" id="SSF52141">
    <property type="entry name" value="Uracil-DNA glycosylase-like"/>
    <property type="match status" value="1"/>
</dbReference>
<evidence type="ECO:0000256" key="2">
    <source>
        <dbReference type="ARBA" id="ARBA00022692"/>
    </source>
</evidence>
<feature type="domain" description="GST C-terminal" evidence="10">
    <location>
        <begin position="615"/>
        <end position="742"/>
    </location>
</feature>
<dbReference type="InterPro" id="IPR004046">
    <property type="entry name" value="GST_C"/>
</dbReference>
<dbReference type="PROSITE" id="PS50404">
    <property type="entry name" value="GST_NTER"/>
    <property type="match status" value="1"/>
</dbReference>
<sequence>MAAALFDLTRNYSLYSIPVAWVLSIAPHFYAASLGKFDNKNPRTYTKESSGDQSIDKATKATIIRAEGAQQNGFENIGLFAAAVVIGNVAKLENSTLNTLSAGYLASRVAYNLLYINGTTDALGASPVESHCTQPQESGLRLLLDEHRRSFQRHARRSDVQRRWLTIREGLLKQSGASRAALVFAAEDTAAYDSTSCSCVSTAHLLLLDIEDGQASISITNNSSMPAATRSSARRKLAVDIADAADTHAGVSVPCSATASVTRLKTSIKQFEYDSTESPQPTRKRAGQAVNAAETVAPGTTKRRKVSSRYAPPSKYAHLAELVDILEPNLICVFVGTNPGVRTATAGHAYAHPSNLFWKLLHSSGCTDVRLKPEQDRDLPRLYSMGNTNIVARPSKDAAELSKTEMAAGTPILEEKFSQHRPEAVCIVGKGIWEAIWRWRHKREIRKDEFKYGWQDDSERMGTTSDWPGSRVFVTTSTSGLSASLRPAEKEAIWKPFGDWVMQRRAERIEPTVAIITTSLLERHESLSICLNAHHDSTVGQSERIVWLCEELGIPYDLKLYKRHPVFSPPEYLALHPLGAAPVIEDGDIKVAESAACAEYIINIHGSGRLLVKPGEKNYVDFLYWNHFANGTLQPAVGRPMYLRFAGVPAENQSLQAYEGRLEKILASIDDRLSQVPYLAGDEFTLADIMPVFSLTTMRQFSPFDLTKYEHILAWLKRVTSRPAYQRAMQKGDPDIEIQSQINGPTPAMFPAIANRGR</sequence>
<dbReference type="InterPro" id="IPR036282">
    <property type="entry name" value="Glutathione-S-Trfase_C_sf"/>
</dbReference>
<dbReference type="Gene3D" id="1.20.120.550">
    <property type="entry name" value="Membrane associated eicosanoid/glutathione metabolism-like domain"/>
    <property type="match status" value="1"/>
</dbReference>
<dbReference type="GO" id="GO:0016020">
    <property type="term" value="C:membrane"/>
    <property type="evidence" value="ECO:0007669"/>
    <property type="project" value="UniProtKB-SubCell"/>
</dbReference>
<reference evidence="11 12" key="1">
    <citation type="journal article" date="2016" name="Sci. Rep.">
        <title>Peltaster fructicola genome reveals evolution from an invasive phytopathogen to an ectophytic parasite.</title>
        <authorList>
            <person name="Xu C."/>
            <person name="Chen H."/>
            <person name="Gleason M.L."/>
            <person name="Xu J.R."/>
            <person name="Liu H."/>
            <person name="Zhang R."/>
            <person name="Sun G."/>
        </authorList>
    </citation>
    <scope>NUCLEOTIDE SEQUENCE [LARGE SCALE GENOMIC DNA]</scope>
    <source>
        <strain evidence="11 12">LNHT1506</strain>
    </source>
</reference>
<evidence type="ECO:0000256" key="8">
    <source>
        <dbReference type="SAM" id="Phobius"/>
    </source>
</evidence>
<dbReference type="Gene3D" id="3.40.30.10">
    <property type="entry name" value="Glutaredoxin"/>
    <property type="match status" value="1"/>
</dbReference>
<dbReference type="OrthoDB" id="565731at2759"/>
<dbReference type="PANTHER" id="PTHR12159:SF9">
    <property type="entry name" value="G_T MISMATCH-SPECIFIC THYMINE DNA GLYCOSYLASE"/>
    <property type="match status" value="1"/>
</dbReference>
<comment type="subcellular location">
    <subcellularLocation>
        <location evidence="1">Membrane</location>
    </subcellularLocation>
</comment>
<dbReference type="Pfam" id="PF01124">
    <property type="entry name" value="MAPEG"/>
    <property type="match status" value="1"/>
</dbReference>
<feature type="domain" description="GST N-terminal" evidence="9">
    <location>
        <begin position="529"/>
        <end position="609"/>
    </location>
</feature>
<dbReference type="PANTHER" id="PTHR12159">
    <property type="entry name" value="G/T AND G/U MISMATCH-SPECIFIC DNA GLYCOSYLASE"/>
    <property type="match status" value="1"/>
</dbReference>
<dbReference type="SUPFAM" id="SSF52833">
    <property type="entry name" value="Thioredoxin-like"/>
    <property type="match status" value="1"/>
</dbReference>
<feature type="transmembrane region" description="Helical" evidence="8">
    <location>
        <begin position="12"/>
        <end position="31"/>
    </location>
</feature>
<dbReference type="InterPro" id="IPR005122">
    <property type="entry name" value="Uracil-DNA_glycosylase-like"/>
</dbReference>
<dbReference type="InterPro" id="IPR015637">
    <property type="entry name" value="MUG/TDG"/>
</dbReference>
<evidence type="ECO:0000259" key="10">
    <source>
        <dbReference type="PROSITE" id="PS50405"/>
    </source>
</evidence>
<dbReference type="SFLD" id="SFLDS00019">
    <property type="entry name" value="Glutathione_Transferase_(cytos"/>
    <property type="match status" value="1"/>
</dbReference>
<dbReference type="GO" id="GO:0008263">
    <property type="term" value="F:pyrimidine-specific mismatch base pair DNA N-glycosylase activity"/>
    <property type="evidence" value="ECO:0007669"/>
    <property type="project" value="TreeGrafter"/>
</dbReference>
<name>A0A6H0XRV0_9PEZI</name>